<comment type="caution">
    <text evidence="1">The sequence shown here is derived from an EMBL/GenBank/DDBJ whole genome shotgun (WGS) entry which is preliminary data.</text>
</comment>
<sequence>MIGLPETIAKPSFETLSSSDSAVIINKAATSGVLWVLDWVMYSISSGGTHIPGSLKITLNSVLTFDADFDQAEKGPFVWEFPGGYYGEIGKEMSITASRIVGRTIKVSTRFR</sequence>
<dbReference type="AlphaFoldDB" id="A0A0F9RBL2"/>
<accession>A0A0F9RBL2</accession>
<reference evidence="1" key="1">
    <citation type="journal article" date="2015" name="Nature">
        <title>Complex archaea that bridge the gap between prokaryotes and eukaryotes.</title>
        <authorList>
            <person name="Spang A."/>
            <person name="Saw J.H."/>
            <person name="Jorgensen S.L."/>
            <person name="Zaremba-Niedzwiedzka K."/>
            <person name="Martijn J."/>
            <person name="Lind A.E."/>
            <person name="van Eijk R."/>
            <person name="Schleper C."/>
            <person name="Guy L."/>
            <person name="Ettema T.J."/>
        </authorList>
    </citation>
    <scope>NUCLEOTIDE SEQUENCE</scope>
</reference>
<organism evidence="1">
    <name type="scientific">marine sediment metagenome</name>
    <dbReference type="NCBI Taxonomy" id="412755"/>
    <lineage>
        <taxon>unclassified sequences</taxon>
        <taxon>metagenomes</taxon>
        <taxon>ecological metagenomes</taxon>
    </lineage>
</organism>
<evidence type="ECO:0000313" key="1">
    <source>
        <dbReference type="EMBL" id="KKN22571.1"/>
    </source>
</evidence>
<gene>
    <name evidence="1" type="ORF">LCGC14_0913740</name>
</gene>
<proteinExistence type="predicted"/>
<dbReference type="EMBL" id="LAZR01003048">
    <property type="protein sequence ID" value="KKN22571.1"/>
    <property type="molecule type" value="Genomic_DNA"/>
</dbReference>
<name>A0A0F9RBL2_9ZZZZ</name>
<protein>
    <submittedName>
        <fullName evidence="1">Uncharacterized protein</fullName>
    </submittedName>
</protein>